<keyword evidence="3" id="KW-1185">Reference proteome</keyword>
<sequence>MSGMKTADCNCKEQHAMKKSIGIILIICIVLTLALLIGILPSVTDYQAKHRIYTDMQTDLSDVMNVNIRIVSVDKHDGGIAYGAGSSGVVIEKTENKYYALTAFHVLANDEIDYFVVITPDDPSVFDYKKEHEGVGQEEYYNQLPKVKVEFEKEESDLAVISFESDKQISVVQIAETMPEKGDRIAVISNPEGEKFVSTYGKIKSSKPENFSFNDDQSDNLVVKHSAYEAPGSSGSAVYNESMELVGINIGGGRDVFGRFRYGVMIPTDQINECISGWQEEK</sequence>
<dbReference type="Gene3D" id="2.40.10.120">
    <property type="match status" value="1"/>
</dbReference>
<keyword evidence="1" id="KW-0812">Transmembrane</keyword>
<dbReference type="SUPFAM" id="SSF50494">
    <property type="entry name" value="Trypsin-like serine proteases"/>
    <property type="match status" value="1"/>
</dbReference>
<proteinExistence type="predicted"/>
<name>A0A6L5Y6X5_9FIRM</name>
<gene>
    <name evidence="2" type="ORF">FYJ64_04700</name>
</gene>
<evidence type="ECO:0000256" key="1">
    <source>
        <dbReference type="SAM" id="Phobius"/>
    </source>
</evidence>
<keyword evidence="1" id="KW-0472">Membrane</keyword>
<accession>A0A6L5Y6X5</accession>
<evidence type="ECO:0000313" key="2">
    <source>
        <dbReference type="EMBL" id="MST51607.1"/>
    </source>
</evidence>
<dbReference type="InterPro" id="IPR009003">
    <property type="entry name" value="Peptidase_S1_PA"/>
</dbReference>
<protein>
    <submittedName>
        <fullName evidence="2">Trypsin-like peptidase domain-containing protein</fullName>
    </submittedName>
</protein>
<dbReference type="PANTHER" id="PTHR43019">
    <property type="entry name" value="SERINE ENDOPROTEASE DEGS"/>
    <property type="match status" value="1"/>
</dbReference>
<evidence type="ECO:0000313" key="3">
    <source>
        <dbReference type="Proteomes" id="UP000474676"/>
    </source>
</evidence>
<feature type="transmembrane region" description="Helical" evidence="1">
    <location>
        <begin position="21"/>
        <end position="40"/>
    </location>
</feature>
<dbReference type="AlphaFoldDB" id="A0A6L5Y6X5"/>
<dbReference type="PANTHER" id="PTHR43019:SF23">
    <property type="entry name" value="PROTEASE DO-LIKE 5, CHLOROPLASTIC"/>
    <property type="match status" value="1"/>
</dbReference>
<dbReference type="Proteomes" id="UP000474676">
    <property type="component" value="Unassembled WGS sequence"/>
</dbReference>
<comment type="caution">
    <text evidence="2">The sequence shown here is derived from an EMBL/GenBank/DDBJ whole genome shotgun (WGS) entry which is preliminary data.</text>
</comment>
<dbReference type="Pfam" id="PF13365">
    <property type="entry name" value="Trypsin_2"/>
    <property type="match status" value="1"/>
</dbReference>
<keyword evidence="1" id="KW-1133">Transmembrane helix</keyword>
<reference evidence="2 3" key="1">
    <citation type="submission" date="2019-08" db="EMBL/GenBank/DDBJ databases">
        <title>In-depth cultivation of the pig gut microbiome towards novel bacterial diversity and tailored functional studies.</title>
        <authorList>
            <person name="Wylensek D."/>
            <person name="Hitch T.C.A."/>
            <person name="Clavel T."/>
        </authorList>
    </citation>
    <scope>NUCLEOTIDE SEQUENCE [LARGE SCALE GENOMIC DNA]</scope>
    <source>
        <strain evidence="2 3">WCA-MUC-591-APC-3H</strain>
    </source>
</reference>
<organism evidence="2 3">
    <name type="scientific">Hornefia butyriciproducens</name>
    <dbReference type="NCBI Taxonomy" id="2652293"/>
    <lineage>
        <taxon>Bacteria</taxon>
        <taxon>Bacillati</taxon>
        <taxon>Bacillota</taxon>
        <taxon>Clostridia</taxon>
        <taxon>Peptostreptococcales</taxon>
        <taxon>Anaerovoracaceae</taxon>
        <taxon>Hornefia</taxon>
    </lineage>
</organism>
<dbReference type="EMBL" id="VUMZ01000003">
    <property type="protein sequence ID" value="MST51607.1"/>
    <property type="molecule type" value="Genomic_DNA"/>
</dbReference>